<keyword evidence="13" id="KW-1185">Reference proteome</keyword>
<evidence type="ECO:0000256" key="9">
    <source>
        <dbReference type="SAM" id="MobiDB-lite"/>
    </source>
</evidence>
<evidence type="ECO:0000256" key="7">
    <source>
        <dbReference type="ARBA" id="ARBA00023136"/>
    </source>
</evidence>
<keyword evidence="6" id="KW-0443">Lipid metabolism</keyword>
<evidence type="ECO:0000256" key="10">
    <source>
        <dbReference type="SAM" id="SignalP"/>
    </source>
</evidence>
<dbReference type="SMART" id="SM00563">
    <property type="entry name" value="PlsC"/>
    <property type="match status" value="1"/>
</dbReference>
<evidence type="ECO:0000259" key="11">
    <source>
        <dbReference type="SMART" id="SM00563"/>
    </source>
</evidence>
<keyword evidence="4" id="KW-0812">Transmembrane</keyword>
<evidence type="ECO:0000256" key="3">
    <source>
        <dbReference type="ARBA" id="ARBA00022679"/>
    </source>
</evidence>
<evidence type="ECO:0000256" key="5">
    <source>
        <dbReference type="ARBA" id="ARBA00022989"/>
    </source>
</evidence>
<dbReference type="PANTHER" id="PTHR23063:SF59">
    <property type="entry name" value="ACYLTRANSFERASE"/>
    <property type="match status" value="1"/>
</dbReference>
<dbReference type="InterPro" id="IPR002123">
    <property type="entry name" value="Plipid/glycerol_acylTrfase"/>
</dbReference>
<dbReference type="Pfam" id="PF01553">
    <property type="entry name" value="Acyltransferase"/>
    <property type="match status" value="1"/>
</dbReference>
<evidence type="ECO:0000256" key="4">
    <source>
        <dbReference type="ARBA" id="ARBA00022692"/>
    </source>
</evidence>
<keyword evidence="3" id="KW-0808">Transferase</keyword>
<feature type="region of interest" description="Disordered" evidence="9">
    <location>
        <begin position="72"/>
        <end position="119"/>
    </location>
</feature>
<proteinExistence type="inferred from homology"/>
<feature type="chain" id="PRO_5007561939" description="Phospholipid/glycerol acyltransferase domain-containing protein" evidence="10">
    <location>
        <begin position="35"/>
        <end position="367"/>
    </location>
</feature>
<comment type="subcellular location">
    <subcellularLocation>
        <location evidence="1">Membrane</location>
    </subcellularLocation>
</comment>
<name>A0A150GAY2_GONPE</name>
<comment type="similarity">
    <text evidence="2">Belongs to the 1-acyl-sn-glycerol-3-phosphate acyltransferase family.</text>
</comment>
<dbReference type="PANTHER" id="PTHR23063">
    <property type="entry name" value="PHOSPHOLIPID ACYLTRANSFERASE"/>
    <property type="match status" value="1"/>
</dbReference>
<keyword evidence="8" id="KW-0012">Acyltransferase</keyword>
<dbReference type="Proteomes" id="UP000075714">
    <property type="component" value="Unassembled WGS sequence"/>
</dbReference>
<evidence type="ECO:0000256" key="1">
    <source>
        <dbReference type="ARBA" id="ARBA00004370"/>
    </source>
</evidence>
<feature type="domain" description="Phospholipid/glycerol acyltransferase" evidence="11">
    <location>
        <begin position="7"/>
        <end position="236"/>
    </location>
</feature>
<accession>A0A150GAY2</accession>
<evidence type="ECO:0000256" key="8">
    <source>
        <dbReference type="ARBA" id="ARBA00023315"/>
    </source>
</evidence>
<keyword evidence="5" id="KW-1133">Transmembrane helix</keyword>
<dbReference type="GO" id="GO:0006629">
    <property type="term" value="P:lipid metabolic process"/>
    <property type="evidence" value="ECO:0007669"/>
    <property type="project" value="UniProtKB-KW"/>
</dbReference>
<dbReference type="AlphaFoldDB" id="A0A150GAY2"/>
<evidence type="ECO:0000313" key="12">
    <source>
        <dbReference type="EMBL" id="KXZ46933.1"/>
    </source>
</evidence>
<comment type="caution">
    <text evidence="12">The sequence shown here is derived from an EMBL/GenBank/DDBJ whole genome shotgun (WGS) entry which is preliminary data.</text>
</comment>
<dbReference type="OrthoDB" id="272512at2759"/>
<dbReference type="SUPFAM" id="SSF69593">
    <property type="entry name" value="Glycerol-3-phosphate (1)-acyltransferase"/>
    <property type="match status" value="1"/>
</dbReference>
<dbReference type="STRING" id="33097.A0A150GAY2"/>
<evidence type="ECO:0000256" key="2">
    <source>
        <dbReference type="ARBA" id="ARBA00008655"/>
    </source>
</evidence>
<sequence length="367" mass="38418">MGERCRAVAIFNHVSWVDAFLMVWLMAPSGVSKASNADLPVLKHAIRALQNVFIPYEKLSRRPAAAAAAAASADGGCGGGANGSSTSDSDDASVATAGSAAAAVRRTPEPAGTLENAIGDGSGGAAAAVRVAEAAADAAGMAVGSGGAMLAAATAPAAPDVRSRGKAGQQPLVVTGNVTQVLLARVSDPSYCQPGGFPMIAMAPEGTTANGKGLLQFRTGAFVLRRPVLPICLRYRGLALNPAWTIVDERWHFLRMMCQFRNDLEVEILPPYKPSQDEIEDPRRYAANVRCLMAAVLGVPLVEATHDDYLLLSRLGVRVSWDGRRVTLPERTLAALAELGRLPAVGRAEDVELEALRAADELLCRKA</sequence>
<organism evidence="12 13">
    <name type="scientific">Gonium pectorale</name>
    <name type="common">Green alga</name>
    <dbReference type="NCBI Taxonomy" id="33097"/>
    <lineage>
        <taxon>Eukaryota</taxon>
        <taxon>Viridiplantae</taxon>
        <taxon>Chlorophyta</taxon>
        <taxon>core chlorophytes</taxon>
        <taxon>Chlorophyceae</taxon>
        <taxon>CS clade</taxon>
        <taxon>Chlamydomonadales</taxon>
        <taxon>Volvocaceae</taxon>
        <taxon>Gonium</taxon>
    </lineage>
</organism>
<feature type="signal peptide" evidence="10">
    <location>
        <begin position="1"/>
        <end position="34"/>
    </location>
</feature>
<reference evidence="13" key="1">
    <citation type="journal article" date="2016" name="Nat. Commun.">
        <title>The Gonium pectorale genome demonstrates co-option of cell cycle regulation during the evolution of multicellularity.</title>
        <authorList>
            <person name="Hanschen E.R."/>
            <person name="Marriage T.N."/>
            <person name="Ferris P.J."/>
            <person name="Hamaji T."/>
            <person name="Toyoda A."/>
            <person name="Fujiyama A."/>
            <person name="Neme R."/>
            <person name="Noguchi H."/>
            <person name="Minakuchi Y."/>
            <person name="Suzuki M."/>
            <person name="Kawai-Toyooka H."/>
            <person name="Smith D.R."/>
            <person name="Sparks H."/>
            <person name="Anderson J."/>
            <person name="Bakaric R."/>
            <person name="Luria V."/>
            <person name="Karger A."/>
            <person name="Kirschner M.W."/>
            <person name="Durand P.M."/>
            <person name="Michod R.E."/>
            <person name="Nozaki H."/>
            <person name="Olson B.J."/>
        </authorList>
    </citation>
    <scope>NUCLEOTIDE SEQUENCE [LARGE SCALE GENOMIC DNA]</scope>
    <source>
        <strain evidence="13">NIES-2863</strain>
    </source>
</reference>
<dbReference type="EMBL" id="LSYV01000040">
    <property type="protein sequence ID" value="KXZ46933.1"/>
    <property type="molecule type" value="Genomic_DNA"/>
</dbReference>
<gene>
    <name evidence="12" type="ORF">GPECTOR_39g427</name>
</gene>
<dbReference type="GO" id="GO:0016020">
    <property type="term" value="C:membrane"/>
    <property type="evidence" value="ECO:0007669"/>
    <property type="project" value="UniProtKB-SubCell"/>
</dbReference>
<evidence type="ECO:0000313" key="13">
    <source>
        <dbReference type="Proteomes" id="UP000075714"/>
    </source>
</evidence>
<dbReference type="GO" id="GO:0016746">
    <property type="term" value="F:acyltransferase activity"/>
    <property type="evidence" value="ECO:0007669"/>
    <property type="project" value="UniProtKB-KW"/>
</dbReference>
<keyword evidence="7" id="KW-0472">Membrane</keyword>
<feature type="compositionally biased region" description="Low complexity" evidence="9">
    <location>
        <begin position="83"/>
        <end position="104"/>
    </location>
</feature>
<evidence type="ECO:0000256" key="6">
    <source>
        <dbReference type="ARBA" id="ARBA00023098"/>
    </source>
</evidence>
<protein>
    <recommendedName>
        <fullName evidence="11">Phospholipid/glycerol acyltransferase domain-containing protein</fullName>
    </recommendedName>
</protein>
<keyword evidence="10" id="KW-0732">Signal</keyword>